<dbReference type="Gene3D" id="3.40.50.2000">
    <property type="entry name" value="Glycogen Phosphorylase B"/>
    <property type="match status" value="2"/>
</dbReference>
<dbReference type="Proteomes" id="UP000032748">
    <property type="component" value="Chromosome"/>
</dbReference>
<sequence length="404" mass="45419">MKILWILPYLPWPMTSGGKTRQFHLLRTLSERGHRITLLVQSKTEADAATRAALEPWLERLIVVPRRPLKHPLTVLAGLFAPWPLLTTVNGVSRPLRRQFEQLLSEPWDVIQVEHSYSLQPYLPVLQRAGRDFVLTEHNLESSLGGATYDRFPAWASLFVRYDQWRCRQWERKAFDAARQVVAVTETDARAMRQLTRTPVEVVVNGVDSRSFAEVTADSQGQRVLFVGNYEYAPNLDAVQWLLDEIFPQVWRHCPDARLAVAGYALPDSWAERWSDSRIEWVGFVPDLPRLQSRCALFVAPLRQGGGSKLKVLEAMAAGLPLVSTGQGASGLAVRDGEHYLAGDDAQALAAALVRLLLEPALAARLAAAARLYARQHHDWAVAGDELEQIYRTLPFTQEHPACV</sequence>
<gene>
    <name evidence="2" type="ORF">PCL1606_09670</name>
</gene>
<dbReference type="OrthoDB" id="9807209at2"/>
<dbReference type="RefSeq" id="WP_045881205.1">
    <property type="nucleotide sequence ID" value="NZ_CP011110.1"/>
</dbReference>
<name>A0A0D5XUM3_9PSED</name>
<dbReference type="EMBL" id="CP011110">
    <property type="protein sequence ID" value="AKA22422.1"/>
    <property type="molecule type" value="Genomic_DNA"/>
</dbReference>
<dbReference type="GO" id="GO:0016757">
    <property type="term" value="F:glycosyltransferase activity"/>
    <property type="evidence" value="ECO:0007669"/>
    <property type="project" value="UniProtKB-ARBA"/>
</dbReference>
<organism evidence="2 3">
    <name type="scientific">Pseudomonas chlororaphis</name>
    <dbReference type="NCBI Taxonomy" id="587753"/>
    <lineage>
        <taxon>Bacteria</taxon>
        <taxon>Pseudomonadati</taxon>
        <taxon>Pseudomonadota</taxon>
        <taxon>Gammaproteobacteria</taxon>
        <taxon>Pseudomonadales</taxon>
        <taxon>Pseudomonadaceae</taxon>
        <taxon>Pseudomonas</taxon>
    </lineage>
</organism>
<proteinExistence type="predicted"/>
<feature type="domain" description="Glycosyltransferase subfamily 4-like N-terminal" evidence="1">
    <location>
        <begin position="17"/>
        <end position="209"/>
    </location>
</feature>
<dbReference type="Pfam" id="PF13692">
    <property type="entry name" value="Glyco_trans_1_4"/>
    <property type="match status" value="1"/>
</dbReference>
<evidence type="ECO:0000313" key="2">
    <source>
        <dbReference type="EMBL" id="AKA22422.1"/>
    </source>
</evidence>
<dbReference type="PANTHER" id="PTHR12526:SF636">
    <property type="entry name" value="BLL3647 PROTEIN"/>
    <property type="match status" value="1"/>
</dbReference>
<dbReference type="KEGG" id="pcz:PCL1606_09670"/>
<dbReference type="PATRIC" id="fig|587753.10.peg.961"/>
<evidence type="ECO:0000259" key="1">
    <source>
        <dbReference type="Pfam" id="PF13439"/>
    </source>
</evidence>
<accession>A0A0D5XUM3</accession>
<protein>
    <submittedName>
        <fullName evidence="2">Glycosyl transferase</fullName>
    </submittedName>
</protein>
<dbReference type="InterPro" id="IPR028098">
    <property type="entry name" value="Glyco_trans_4-like_N"/>
</dbReference>
<dbReference type="Pfam" id="PF13439">
    <property type="entry name" value="Glyco_transf_4"/>
    <property type="match status" value="1"/>
</dbReference>
<evidence type="ECO:0000313" key="3">
    <source>
        <dbReference type="Proteomes" id="UP000032748"/>
    </source>
</evidence>
<reference evidence="2 3" key="1">
    <citation type="journal article" date="2015" name="Mol. Plant Microbe Interact.">
        <title>Comparative Genomic Analysis of Pseudomonas chlororaphis PCL1606 Reveals New Insight into Antifungal Compounds Involved in Biocontrol.</title>
        <authorList>
            <person name="Calderon C.E."/>
            <person name="Ramos C."/>
            <person name="de Vicente A."/>
            <person name="Cazorla F.M."/>
        </authorList>
    </citation>
    <scope>NUCLEOTIDE SEQUENCE [LARGE SCALE GENOMIC DNA]</scope>
    <source>
        <strain evidence="2 3">PCL1606</strain>
    </source>
</reference>
<dbReference type="CDD" id="cd03801">
    <property type="entry name" value="GT4_PimA-like"/>
    <property type="match status" value="1"/>
</dbReference>
<dbReference type="SUPFAM" id="SSF53756">
    <property type="entry name" value="UDP-Glycosyltransferase/glycogen phosphorylase"/>
    <property type="match status" value="1"/>
</dbReference>
<dbReference type="PANTHER" id="PTHR12526">
    <property type="entry name" value="GLYCOSYLTRANSFERASE"/>
    <property type="match status" value="1"/>
</dbReference>
<keyword evidence="2" id="KW-0808">Transferase</keyword>
<dbReference type="AlphaFoldDB" id="A0A0D5XUM3"/>